<dbReference type="AlphaFoldDB" id="A0A1G4S9Z0"/>
<dbReference type="Gene3D" id="3.40.50.1240">
    <property type="entry name" value="Phosphoglycerate mutase-like"/>
    <property type="match status" value="1"/>
</dbReference>
<reference evidence="2" key="1">
    <citation type="submission" date="2016-10" db="EMBL/GenBank/DDBJ databases">
        <authorList>
            <person name="Varghese N."/>
            <person name="Submissions S."/>
        </authorList>
    </citation>
    <scope>NUCLEOTIDE SEQUENCE [LARGE SCALE GENOMIC DNA]</scope>
    <source>
        <strain evidence="2">CGMCC 1.3431</strain>
    </source>
</reference>
<dbReference type="InterPro" id="IPR029033">
    <property type="entry name" value="His_PPase_superfam"/>
</dbReference>
<protein>
    <submittedName>
        <fullName evidence="1">Broad specificity phosphatase PhoE</fullName>
    </submittedName>
</protein>
<proteinExistence type="predicted"/>
<dbReference type="STRING" id="260084.SAMN02927928_2485"/>
<dbReference type="EMBL" id="FMTS01000004">
    <property type="protein sequence ID" value="SCW66023.1"/>
    <property type="molecule type" value="Genomic_DNA"/>
</dbReference>
<sequence>MPGLRKDVTNGLYPIASGESHREFRRFGGLLRDTNMIEQGKSAAVKVGAITLVRHGEPALSRRVKLDWRGYVEWWAKYDQAGLLEGQTPPPILHKFANEARYIFSSTLPRSIETAEAVCDGKGFTSLEALIEAPLPPPHLPSFIRLTPNSYAWGFVARVCWWYLNIHGEAEGREVAKVRARKVAEFLYEKAKEGGDVLVLAHGFFNLMVSIELKKMGYRKTLEEGFKYWGCRRYELRTRK</sequence>
<name>A0A1G4S9Z0_9CAUL</name>
<organism evidence="1 2">
    <name type="scientific">Asticcacaulis taihuensis</name>
    <dbReference type="NCBI Taxonomy" id="260084"/>
    <lineage>
        <taxon>Bacteria</taxon>
        <taxon>Pseudomonadati</taxon>
        <taxon>Pseudomonadota</taxon>
        <taxon>Alphaproteobacteria</taxon>
        <taxon>Caulobacterales</taxon>
        <taxon>Caulobacteraceae</taxon>
        <taxon>Asticcacaulis</taxon>
    </lineage>
</organism>
<dbReference type="Proteomes" id="UP000199150">
    <property type="component" value="Unassembled WGS sequence"/>
</dbReference>
<keyword evidence="2" id="KW-1185">Reference proteome</keyword>
<evidence type="ECO:0000313" key="1">
    <source>
        <dbReference type="EMBL" id="SCW66023.1"/>
    </source>
</evidence>
<evidence type="ECO:0000313" key="2">
    <source>
        <dbReference type="Proteomes" id="UP000199150"/>
    </source>
</evidence>
<dbReference type="SUPFAM" id="SSF53254">
    <property type="entry name" value="Phosphoglycerate mutase-like"/>
    <property type="match status" value="1"/>
</dbReference>
<dbReference type="Pfam" id="PF00300">
    <property type="entry name" value="His_Phos_1"/>
    <property type="match status" value="1"/>
</dbReference>
<accession>A0A1G4S9Z0</accession>
<dbReference type="InterPro" id="IPR013078">
    <property type="entry name" value="His_Pase_superF_clade-1"/>
</dbReference>
<gene>
    <name evidence="1" type="ORF">SAMN02927928_2485</name>
</gene>